<dbReference type="InterPro" id="IPR001647">
    <property type="entry name" value="HTH_TetR"/>
</dbReference>
<proteinExistence type="predicted"/>
<comment type="caution">
    <text evidence="6">The sequence shown here is derived from an EMBL/GenBank/DDBJ whole genome shotgun (WGS) entry which is preliminary data.</text>
</comment>
<evidence type="ECO:0000256" key="2">
    <source>
        <dbReference type="ARBA" id="ARBA00023125"/>
    </source>
</evidence>
<keyword evidence="1" id="KW-0805">Transcription regulation</keyword>
<keyword evidence="7" id="KW-1185">Reference proteome</keyword>
<accession>A0ABW5GBA2</accession>
<dbReference type="InterPro" id="IPR009057">
    <property type="entry name" value="Homeodomain-like_sf"/>
</dbReference>
<dbReference type="Pfam" id="PF00440">
    <property type="entry name" value="TetR_N"/>
    <property type="match status" value="1"/>
</dbReference>
<dbReference type="RefSeq" id="WP_345402329.1">
    <property type="nucleotide sequence ID" value="NZ_BAABHG010000013.1"/>
</dbReference>
<dbReference type="EMBL" id="JBHUKU010000001">
    <property type="protein sequence ID" value="MFD2457170.1"/>
    <property type="molecule type" value="Genomic_DNA"/>
</dbReference>
<evidence type="ECO:0000256" key="3">
    <source>
        <dbReference type="ARBA" id="ARBA00023163"/>
    </source>
</evidence>
<evidence type="ECO:0000259" key="5">
    <source>
        <dbReference type="PROSITE" id="PS50977"/>
    </source>
</evidence>
<feature type="DNA-binding region" description="H-T-H motif" evidence="4">
    <location>
        <begin position="40"/>
        <end position="59"/>
    </location>
</feature>
<gene>
    <name evidence="6" type="ORF">ACFSYJ_01100</name>
</gene>
<dbReference type="Pfam" id="PF02909">
    <property type="entry name" value="TetR_C_1"/>
    <property type="match status" value="1"/>
</dbReference>
<reference evidence="7" key="1">
    <citation type="journal article" date="2019" name="Int. J. Syst. Evol. Microbiol.">
        <title>The Global Catalogue of Microorganisms (GCM) 10K type strain sequencing project: providing services to taxonomists for standard genome sequencing and annotation.</title>
        <authorList>
            <consortium name="The Broad Institute Genomics Platform"/>
            <consortium name="The Broad Institute Genome Sequencing Center for Infectious Disease"/>
            <person name="Wu L."/>
            <person name="Ma J."/>
        </authorList>
    </citation>
    <scope>NUCLEOTIDE SEQUENCE [LARGE SCALE GENOMIC DNA]</scope>
    <source>
        <strain evidence="7">CGMCC 4.7643</strain>
    </source>
</reference>
<dbReference type="Proteomes" id="UP001597419">
    <property type="component" value="Unassembled WGS sequence"/>
</dbReference>
<feature type="domain" description="HTH tetR-type" evidence="5">
    <location>
        <begin position="17"/>
        <end position="77"/>
    </location>
</feature>
<organism evidence="6 7">
    <name type="scientific">Amycolatopsis samaneae</name>
    <dbReference type="NCBI Taxonomy" id="664691"/>
    <lineage>
        <taxon>Bacteria</taxon>
        <taxon>Bacillati</taxon>
        <taxon>Actinomycetota</taxon>
        <taxon>Actinomycetes</taxon>
        <taxon>Pseudonocardiales</taxon>
        <taxon>Pseudonocardiaceae</taxon>
        <taxon>Amycolatopsis</taxon>
    </lineage>
</organism>
<dbReference type="InterPro" id="IPR050109">
    <property type="entry name" value="HTH-type_TetR-like_transc_reg"/>
</dbReference>
<dbReference type="SUPFAM" id="SSF46689">
    <property type="entry name" value="Homeodomain-like"/>
    <property type="match status" value="1"/>
</dbReference>
<dbReference type="Gene3D" id="1.10.357.10">
    <property type="entry name" value="Tetracycline Repressor, domain 2"/>
    <property type="match status" value="1"/>
</dbReference>
<dbReference type="InterPro" id="IPR004111">
    <property type="entry name" value="Repressor_TetR_C"/>
</dbReference>
<dbReference type="PANTHER" id="PTHR30055">
    <property type="entry name" value="HTH-TYPE TRANSCRIPTIONAL REGULATOR RUTR"/>
    <property type="match status" value="1"/>
</dbReference>
<dbReference type="SUPFAM" id="SSF48498">
    <property type="entry name" value="Tetracyclin repressor-like, C-terminal domain"/>
    <property type="match status" value="1"/>
</dbReference>
<evidence type="ECO:0000313" key="6">
    <source>
        <dbReference type="EMBL" id="MFD2457170.1"/>
    </source>
</evidence>
<name>A0ABW5GBA2_9PSEU</name>
<sequence length="225" mass="23509">MSTSAVRRGRPPKGESRLSREAIVRATLRVIAADGVAAVSMRAVGRVLGADAKSLYNHVDGKEGLLDAVAEHLLGAMALPEPTGDPRADLRAIAHAFREQALAHPGAASLVLTRQLASFEALAPVEAVLAVLRDAGCPAGESVHLLRTLLATLIGTLLREVDAGPTYGTTDVAALARRRSVLAGSGLPAVSRAAAQLARFDADTEFEFTVELALDALVARLGDRR</sequence>
<dbReference type="PANTHER" id="PTHR30055:SF151">
    <property type="entry name" value="TRANSCRIPTIONAL REGULATORY PROTEIN"/>
    <property type="match status" value="1"/>
</dbReference>
<protein>
    <submittedName>
        <fullName evidence="6">TetR/AcrR family transcriptional regulator</fullName>
    </submittedName>
</protein>
<keyword evidence="2 4" id="KW-0238">DNA-binding</keyword>
<dbReference type="PROSITE" id="PS50977">
    <property type="entry name" value="HTH_TETR_2"/>
    <property type="match status" value="1"/>
</dbReference>
<evidence type="ECO:0000256" key="4">
    <source>
        <dbReference type="PROSITE-ProRule" id="PRU00335"/>
    </source>
</evidence>
<keyword evidence="3" id="KW-0804">Transcription</keyword>
<dbReference type="InterPro" id="IPR036271">
    <property type="entry name" value="Tet_transcr_reg_TetR-rel_C_sf"/>
</dbReference>
<evidence type="ECO:0000313" key="7">
    <source>
        <dbReference type="Proteomes" id="UP001597419"/>
    </source>
</evidence>
<evidence type="ECO:0000256" key="1">
    <source>
        <dbReference type="ARBA" id="ARBA00023015"/>
    </source>
</evidence>